<dbReference type="Gene3D" id="1.25.40.10">
    <property type="entry name" value="Tetratricopeptide repeat domain"/>
    <property type="match status" value="2"/>
</dbReference>
<comment type="caution">
    <text evidence="7">The sequence shown here is derived from an EMBL/GenBank/DDBJ whole genome shotgun (WGS) entry which is preliminary data.</text>
</comment>
<dbReference type="SUPFAM" id="SSF48452">
    <property type="entry name" value="TPR-like"/>
    <property type="match status" value="1"/>
</dbReference>
<keyword evidence="3 4" id="KW-0802">TPR repeat</keyword>
<keyword evidence="1" id="KW-0677">Repeat</keyword>
<accession>A0ABV2BTT0</accession>
<name>A0ABV2BTT0_9GAMM</name>
<feature type="transmembrane region" description="Helical" evidence="5">
    <location>
        <begin position="5"/>
        <end position="24"/>
    </location>
</feature>
<keyword evidence="5" id="KW-1133">Transmembrane helix</keyword>
<protein>
    <submittedName>
        <fullName evidence="7">Tetratricopeptide repeat protein</fullName>
    </submittedName>
</protein>
<feature type="transmembrane region" description="Helical" evidence="5">
    <location>
        <begin position="44"/>
        <end position="63"/>
    </location>
</feature>
<feature type="domain" description="Cytochrome c-type biogenesis protein H TPR" evidence="6">
    <location>
        <begin position="72"/>
        <end position="208"/>
    </location>
</feature>
<evidence type="ECO:0000259" key="6">
    <source>
        <dbReference type="Pfam" id="PF23914"/>
    </source>
</evidence>
<dbReference type="EMBL" id="JBEVCJ010000009">
    <property type="protein sequence ID" value="MET1255344.1"/>
    <property type="molecule type" value="Genomic_DNA"/>
</dbReference>
<dbReference type="InterPro" id="IPR056413">
    <property type="entry name" value="TPR_CcmH_CycH"/>
</dbReference>
<dbReference type="PANTHER" id="PTHR47870:SF1">
    <property type="entry name" value="CYTOCHROME C-TYPE BIOGENESIS PROTEIN CCMH"/>
    <property type="match status" value="1"/>
</dbReference>
<evidence type="ECO:0000313" key="8">
    <source>
        <dbReference type="Proteomes" id="UP001548189"/>
    </source>
</evidence>
<dbReference type="Pfam" id="PF23914">
    <property type="entry name" value="TPR_CcmH_CycH"/>
    <property type="match status" value="1"/>
</dbReference>
<dbReference type="PANTHER" id="PTHR47870">
    <property type="entry name" value="CYTOCHROME C-TYPE BIOGENESIS PROTEIN CCMH"/>
    <property type="match status" value="1"/>
</dbReference>
<evidence type="ECO:0000256" key="2">
    <source>
        <dbReference type="ARBA" id="ARBA00022748"/>
    </source>
</evidence>
<proteinExistence type="predicted"/>
<dbReference type="PROSITE" id="PS50005">
    <property type="entry name" value="TPR"/>
    <property type="match status" value="1"/>
</dbReference>
<dbReference type="Proteomes" id="UP001548189">
    <property type="component" value="Unassembled WGS sequence"/>
</dbReference>
<sequence>MTELWIAIILVLIFSVVFVCYSTFSDNQQASNVKAYNHNKLMLILPLLFLIITPVAYFQLGSYKKQADWNRVKNSAETLLNNGDLSNVEMNMQDLILALRTQAFENPQNGQLWFELGQAYANLQMRDLAMASLQRAVRVDNNPDWVVATAQIMSAGDSSDDLKQAANMLMQVLEQTPDHQSALLTLGFVYYKLAQFEAAIEVWTNLAAQPGMSERSRNFIQQQISEAQQALESQ</sequence>
<evidence type="ECO:0000256" key="4">
    <source>
        <dbReference type="PROSITE-ProRule" id="PRU00339"/>
    </source>
</evidence>
<feature type="repeat" description="TPR" evidence="4">
    <location>
        <begin position="110"/>
        <end position="143"/>
    </location>
</feature>
<evidence type="ECO:0000256" key="5">
    <source>
        <dbReference type="SAM" id="Phobius"/>
    </source>
</evidence>
<gene>
    <name evidence="7" type="ORF">ABVT43_09425</name>
</gene>
<evidence type="ECO:0000313" key="7">
    <source>
        <dbReference type="EMBL" id="MET1255344.1"/>
    </source>
</evidence>
<evidence type="ECO:0000256" key="3">
    <source>
        <dbReference type="ARBA" id="ARBA00022803"/>
    </source>
</evidence>
<reference evidence="7 8" key="1">
    <citation type="submission" date="2024-06" db="EMBL/GenBank/DDBJ databases">
        <authorList>
            <person name="Li F."/>
        </authorList>
    </citation>
    <scope>NUCLEOTIDE SEQUENCE [LARGE SCALE GENOMIC DNA]</scope>
    <source>
        <strain evidence="7 8">GXAS 311</strain>
    </source>
</reference>
<keyword evidence="2" id="KW-0201">Cytochrome c-type biogenesis</keyword>
<dbReference type="RefSeq" id="WP_353895929.1">
    <property type="nucleotide sequence ID" value="NZ_JBEVCJ010000009.1"/>
</dbReference>
<keyword evidence="5" id="KW-0472">Membrane</keyword>
<keyword evidence="5" id="KW-0812">Transmembrane</keyword>
<organism evidence="7 8">
    <name type="scientific">Aliikangiella maris</name>
    <dbReference type="NCBI Taxonomy" id="3162458"/>
    <lineage>
        <taxon>Bacteria</taxon>
        <taxon>Pseudomonadati</taxon>
        <taxon>Pseudomonadota</taxon>
        <taxon>Gammaproteobacteria</taxon>
        <taxon>Oceanospirillales</taxon>
        <taxon>Pleioneaceae</taxon>
        <taxon>Aliikangiella</taxon>
    </lineage>
</organism>
<evidence type="ECO:0000256" key="1">
    <source>
        <dbReference type="ARBA" id="ARBA00022737"/>
    </source>
</evidence>
<keyword evidence="8" id="KW-1185">Reference proteome</keyword>
<dbReference type="InterPro" id="IPR011990">
    <property type="entry name" value="TPR-like_helical_dom_sf"/>
</dbReference>
<dbReference type="InterPro" id="IPR051263">
    <property type="entry name" value="C-type_cytochrome_biogenesis"/>
</dbReference>
<dbReference type="InterPro" id="IPR019734">
    <property type="entry name" value="TPR_rpt"/>
</dbReference>